<dbReference type="InterPro" id="IPR036865">
    <property type="entry name" value="CRAL-TRIO_dom_sf"/>
</dbReference>
<dbReference type="Proteomes" id="UP000502823">
    <property type="component" value="Unassembled WGS sequence"/>
</dbReference>
<dbReference type="Gene3D" id="3.40.525.10">
    <property type="entry name" value="CRAL-TRIO lipid binding domain"/>
    <property type="match status" value="1"/>
</dbReference>
<dbReference type="SUPFAM" id="SSF52087">
    <property type="entry name" value="CRAL/TRIO domain"/>
    <property type="match status" value="1"/>
</dbReference>
<dbReference type="EMBL" id="BLKM01012573">
    <property type="protein sequence ID" value="GFG37012.1"/>
    <property type="molecule type" value="Genomic_DNA"/>
</dbReference>
<sequence>MRARVDDSELNFNVSEGIKLVLMIGDIRLKEEQTGVAGDVFILDASIATPAQFAKFTPALLKKLFVCIQVSDKLEYSPRLGGHILFSPF</sequence>
<evidence type="ECO:0000313" key="2">
    <source>
        <dbReference type="Proteomes" id="UP000502823"/>
    </source>
</evidence>
<organism evidence="1 2">
    <name type="scientific">Coptotermes formosanus</name>
    <name type="common">Formosan subterranean termite</name>
    <dbReference type="NCBI Taxonomy" id="36987"/>
    <lineage>
        <taxon>Eukaryota</taxon>
        <taxon>Metazoa</taxon>
        <taxon>Ecdysozoa</taxon>
        <taxon>Arthropoda</taxon>
        <taxon>Hexapoda</taxon>
        <taxon>Insecta</taxon>
        <taxon>Pterygota</taxon>
        <taxon>Neoptera</taxon>
        <taxon>Polyneoptera</taxon>
        <taxon>Dictyoptera</taxon>
        <taxon>Blattodea</taxon>
        <taxon>Blattoidea</taxon>
        <taxon>Termitoidae</taxon>
        <taxon>Rhinotermitidae</taxon>
        <taxon>Coptotermes</taxon>
    </lineage>
</organism>
<proteinExistence type="predicted"/>
<accession>A0A6L2Q0C1</accession>
<dbReference type="InParanoid" id="A0A6L2Q0C1"/>
<dbReference type="AlphaFoldDB" id="A0A6L2Q0C1"/>
<keyword evidence="2" id="KW-1185">Reference proteome</keyword>
<evidence type="ECO:0000313" key="1">
    <source>
        <dbReference type="EMBL" id="GFG37012.1"/>
    </source>
</evidence>
<dbReference type="OrthoDB" id="6682367at2759"/>
<name>A0A6L2Q0C1_COPFO</name>
<reference evidence="2" key="1">
    <citation type="submission" date="2020-01" db="EMBL/GenBank/DDBJ databases">
        <title>Draft genome sequence of the Termite Coptotermes fromosanus.</title>
        <authorList>
            <person name="Itakura S."/>
            <person name="Yosikawa Y."/>
            <person name="Umezawa K."/>
        </authorList>
    </citation>
    <scope>NUCLEOTIDE SEQUENCE [LARGE SCALE GENOMIC DNA]</scope>
</reference>
<gene>
    <name evidence="1" type="ORF">Cfor_05421</name>
</gene>
<protein>
    <submittedName>
        <fullName evidence="1">Uncharacterized protein</fullName>
    </submittedName>
</protein>
<comment type="caution">
    <text evidence="1">The sequence shown here is derived from an EMBL/GenBank/DDBJ whole genome shotgun (WGS) entry which is preliminary data.</text>
</comment>